<evidence type="ECO:0000259" key="6">
    <source>
        <dbReference type="PROSITE" id="PS50043"/>
    </source>
</evidence>
<dbReference type="GO" id="GO:0003677">
    <property type="term" value="F:DNA binding"/>
    <property type="evidence" value="ECO:0007669"/>
    <property type="project" value="UniProtKB-KW"/>
</dbReference>
<feature type="domain" description="HTH luxR-type" evidence="6">
    <location>
        <begin position="147"/>
        <end position="218"/>
    </location>
</feature>
<dbReference type="GO" id="GO:0006355">
    <property type="term" value="P:regulation of DNA-templated transcription"/>
    <property type="evidence" value="ECO:0007669"/>
    <property type="project" value="InterPro"/>
</dbReference>
<evidence type="ECO:0000256" key="3">
    <source>
        <dbReference type="ARBA" id="ARBA00023125"/>
    </source>
</evidence>
<keyword evidence="4" id="KW-0804">Transcription</keyword>
<keyword evidence="1 5" id="KW-0597">Phosphoprotein</keyword>
<dbReference type="Proteomes" id="UP001300672">
    <property type="component" value="Chromosome"/>
</dbReference>
<evidence type="ECO:0000256" key="5">
    <source>
        <dbReference type="PROSITE-ProRule" id="PRU00169"/>
    </source>
</evidence>
<dbReference type="EMBL" id="CP124755">
    <property type="protein sequence ID" value="WGZ90817.1"/>
    <property type="molecule type" value="Genomic_DNA"/>
</dbReference>
<dbReference type="SMART" id="SM00421">
    <property type="entry name" value="HTH_LUXR"/>
    <property type="match status" value="1"/>
</dbReference>
<dbReference type="Gene3D" id="3.40.50.2300">
    <property type="match status" value="1"/>
</dbReference>
<dbReference type="PROSITE" id="PS50110">
    <property type="entry name" value="RESPONSE_REGULATORY"/>
    <property type="match status" value="1"/>
</dbReference>
<dbReference type="SUPFAM" id="SSF52172">
    <property type="entry name" value="CheY-like"/>
    <property type="match status" value="1"/>
</dbReference>
<dbReference type="InterPro" id="IPR039420">
    <property type="entry name" value="WalR-like"/>
</dbReference>
<sequence length="226" mass="24595">MTTTNIRLLLVDDHRLVRDGLAAILEDETDITLVGMASNGQEALEAAQAVQPDIILMDIDMPILNGIAATQLLTQQHPQIKVLMLTMHNEDDYIMQVMQSGAVGYVQKNIEAELLIKTLRSVSQGILAFPPLKFASPSLAPEVPKATVASKAILTKREQSIAVLKAQGHTAKEIARILSNNEGEPISHRTVEVHLAHVYEKLQSKSVLDLISVLQADGITLPNSSK</sequence>
<proteinExistence type="predicted"/>
<dbReference type="InterPro" id="IPR001789">
    <property type="entry name" value="Sig_transdc_resp-reg_receiver"/>
</dbReference>
<dbReference type="CDD" id="cd06170">
    <property type="entry name" value="LuxR_C_like"/>
    <property type="match status" value="1"/>
</dbReference>
<name>A0AA95H4H3_9GAMM</name>
<dbReference type="SUPFAM" id="SSF46894">
    <property type="entry name" value="C-terminal effector domain of the bipartite response regulators"/>
    <property type="match status" value="1"/>
</dbReference>
<reference evidence="8" key="2">
    <citation type="submission" date="2023-04" db="EMBL/GenBank/DDBJ databases">
        <authorList>
            <person name="Beletskiy A.V."/>
            <person name="Mardanov A.V."/>
            <person name="Ravin N.V."/>
        </authorList>
    </citation>
    <scope>NUCLEOTIDE SEQUENCE</scope>
    <source>
        <strain evidence="8">GKL-01</strain>
    </source>
</reference>
<dbReference type="InterPro" id="IPR058245">
    <property type="entry name" value="NreC/VraR/RcsB-like_REC"/>
</dbReference>
<evidence type="ECO:0000256" key="2">
    <source>
        <dbReference type="ARBA" id="ARBA00023015"/>
    </source>
</evidence>
<feature type="domain" description="Response regulatory" evidence="7">
    <location>
        <begin position="7"/>
        <end position="123"/>
    </location>
</feature>
<evidence type="ECO:0000259" key="7">
    <source>
        <dbReference type="PROSITE" id="PS50110"/>
    </source>
</evidence>
<keyword evidence="2" id="KW-0805">Transcription regulation</keyword>
<dbReference type="InterPro" id="IPR011006">
    <property type="entry name" value="CheY-like_superfamily"/>
</dbReference>
<feature type="modified residue" description="4-aspartylphosphate" evidence="5">
    <location>
        <position position="58"/>
    </location>
</feature>
<evidence type="ECO:0000256" key="4">
    <source>
        <dbReference type="ARBA" id="ARBA00023163"/>
    </source>
</evidence>
<dbReference type="InterPro" id="IPR016032">
    <property type="entry name" value="Sig_transdc_resp-reg_C-effctor"/>
</dbReference>
<dbReference type="PANTHER" id="PTHR43214">
    <property type="entry name" value="TWO-COMPONENT RESPONSE REGULATOR"/>
    <property type="match status" value="1"/>
</dbReference>
<dbReference type="KEGG" id="tdu:QJT80_15240"/>
<dbReference type="GO" id="GO:0000160">
    <property type="term" value="P:phosphorelay signal transduction system"/>
    <property type="evidence" value="ECO:0007669"/>
    <property type="project" value="InterPro"/>
</dbReference>
<dbReference type="PROSITE" id="PS50043">
    <property type="entry name" value="HTH_LUXR_2"/>
    <property type="match status" value="1"/>
</dbReference>
<organism evidence="8">
    <name type="scientific">Candidatus Thiocaldithrix dubininis</name>
    <dbReference type="NCBI Taxonomy" id="3080823"/>
    <lineage>
        <taxon>Bacteria</taxon>
        <taxon>Pseudomonadati</taxon>
        <taxon>Pseudomonadota</taxon>
        <taxon>Gammaproteobacteria</taxon>
        <taxon>Thiotrichales</taxon>
        <taxon>Thiotrichaceae</taxon>
        <taxon>Candidatus Thiocaldithrix</taxon>
    </lineage>
</organism>
<dbReference type="CDD" id="cd17535">
    <property type="entry name" value="REC_NarL-like"/>
    <property type="match status" value="1"/>
</dbReference>
<evidence type="ECO:0000313" key="8">
    <source>
        <dbReference type="EMBL" id="WGZ90817.1"/>
    </source>
</evidence>
<protein>
    <submittedName>
        <fullName evidence="8">Response regulator transcription factor</fullName>
    </submittedName>
</protein>
<accession>A0AA95H4H3</accession>
<dbReference type="Pfam" id="PF00196">
    <property type="entry name" value="GerE"/>
    <property type="match status" value="1"/>
</dbReference>
<keyword evidence="3" id="KW-0238">DNA-binding</keyword>
<dbReference type="SMART" id="SM00448">
    <property type="entry name" value="REC"/>
    <property type="match status" value="1"/>
</dbReference>
<gene>
    <name evidence="8" type="ORF">QJT80_15240</name>
</gene>
<dbReference type="PANTHER" id="PTHR43214:SF41">
    <property type="entry name" value="NITRATE_NITRITE RESPONSE REGULATOR PROTEIN NARP"/>
    <property type="match status" value="1"/>
</dbReference>
<reference evidence="8" key="1">
    <citation type="journal article" date="2023" name="Int. J. Mol. Sci.">
        <title>Metagenomics Revealed a New Genus 'Candidatus Thiocaldithrix dubininis' gen. nov., sp. nov. and a New Species 'Candidatus Thiothrix putei' sp. nov. in the Family Thiotrichaceae, Some Members of Which Have Traits of Both Na+- and H+-Motive Energetics.</title>
        <authorList>
            <person name="Ravin N.V."/>
            <person name="Muntyan M.S."/>
            <person name="Smolyakov D.D."/>
            <person name="Rudenko T.S."/>
            <person name="Beletsky A.V."/>
            <person name="Mardanov A.V."/>
            <person name="Grabovich M.Y."/>
        </authorList>
    </citation>
    <scope>NUCLEOTIDE SEQUENCE</scope>
    <source>
        <strain evidence="8">GKL-01</strain>
    </source>
</reference>
<dbReference type="Pfam" id="PF00072">
    <property type="entry name" value="Response_reg"/>
    <property type="match status" value="1"/>
</dbReference>
<dbReference type="AlphaFoldDB" id="A0AA95H4H3"/>
<dbReference type="InterPro" id="IPR000792">
    <property type="entry name" value="Tscrpt_reg_LuxR_C"/>
</dbReference>
<evidence type="ECO:0000256" key="1">
    <source>
        <dbReference type="ARBA" id="ARBA00022553"/>
    </source>
</evidence>